<dbReference type="NCBIfam" id="TIGR03125">
    <property type="entry name" value="citrate_citG"/>
    <property type="match status" value="1"/>
</dbReference>
<evidence type="ECO:0000256" key="5">
    <source>
        <dbReference type="HAMAP-Rule" id="MF_00397"/>
    </source>
</evidence>
<evidence type="ECO:0000256" key="3">
    <source>
        <dbReference type="ARBA" id="ARBA00022741"/>
    </source>
</evidence>
<keyword evidence="7" id="KW-1185">Reference proteome</keyword>
<dbReference type="GO" id="GO:0016757">
    <property type="term" value="F:glycosyltransferase activity"/>
    <property type="evidence" value="ECO:0007669"/>
    <property type="project" value="UniProtKB-KW"/>
</dbReference>
<dbReference type="HAMAP" id="MF_00397">
    <property type="entry name" value="CitG"/>
    <property type="match status" value="1"/>
</dbReference>
<evidence type="ECO:0000313" key="6">
    <source>
        <dbReference type="EMBL" id="UQS82925.1"/>
    </source>
</evidence>
<organism evidence="6 7">
    <name type="scientific">Bombilactobacillus folatiphilus</name>
    <dbReference type="NCBI Taxonomy" id="2923362"/>
    <lineage>
        <taxon>Bacteria</taxon>
        <taxon>Bacillati</taxon>
        <taxon>Bacillota</taxon>
        <taxon>Bacilli</taxon>
        <taxon>Lactobacillales</taxon>
        <taxon>Lactobacillaceae</taxon>
        <taxon>Bombilactobacillus</taxon>
    </lineage>
</organism>
<dbReference type="InterPro" id="IPR002736">
    <property type="entry name" value="CitG"/>
</dbReference>
<keyword evidence="6" id="KW-0328">Glycosyltransferase</keyword>
<evidence type="ECO:0000256" key="4">
    <source>
        <dbReference type="ARBA" id="ARBA00022840"/>
    </source>
</evidence>
<protein>
    <recommendedName>
        <fullName evidence="5">Probable 2-(5''-triphosphoribosyl)-3'-dephosphocoenzyme-A synthase</fullName>
        <shortName evidence="5">2-(5''-triphosphoribosyl)-3'-dephospho-CoA synthase</shortName>
        <ecNumber evidence="5">2.4.2.52</ecNumber>
    </recommendedName>
</protein>
<dbReference type="Gene3D" id="1.10.4200.10">
    <property type="entry name" value="Triphosphoribosyl-dephospho-CoA protein"/>
    <property type="match status" value="1"/>
</dbReference>
<evidence type="ECO:0000256" key="1">
    <source>
        <dbReference type="ARBA" id="ARBA00001210"/>
    </source>
</evidence>
<dbReference type="NCBIfam" id="NF002315">
    <property type="entry name" value="PRK01237.1"/>
    <property type="match status" value="1"/>
</dbReference>
<evidence type="ECO:0000256" key="2">
    <source>
        <dbReference type="ARBA" id="ARBA00022679"/>
    </source>
</evidence>
<dbReference type="PANTHER" id="PTHR30201:SF2">
    <property type="entry name" value="2-(5''-TRIPHOSPHORIBOSYL)-3'-DEPHOSPHOCOENZYME-A SYNTHASE"/>
    <property type="match status" value="1"/>
</dbReference>
<dbReference type="PANTHER" id="PTHR30201">
    <property type="entry name" value="TRIPHOSPHORIBOSYL-DEPHOSPHO-COA SYNTHASE"/>
    <property type="match status" value="1"/>
</dbReference>
<keyword evidence="2 5" id="KW-0808">Transferase</keyword>
<dbReference type="EMBL" id="CP093366">
    <property type="protein sequence ID" value="UQS82925.1"/>
    <property type="molecule type" value="Genomic_DNA"/>
</dbReference>
<name>A0ABY4PAZ1_9LACO</name>
<evidence type="ECO:0000313" key="7">
    <source>
        <dbReference type="Proteomes" id="UP000831495"/>
    </source>
</evidence>
<dbReference type="Pfam" id="PF01874">
    <property type="entry name" value="CitG"/>
    <property type="match status" value="1"/>
</dbReference>
<dbReference type="InterPro" id="IPR017551">
    <property type="entry name" value="TriPribosyl-deP-CoA_syn_CitG"/>
</dbReference>
<reference evidence="6" key="1">
    <citation type="journal article" date="2022" name="Int. J. Syst. Evol. Microbiol.">
        <title>Apilactobacillus apisilvae sp. nov., Nicolia spurrieriana gen. nov. sp. nov., Bombilactobacillus folatiphilus sp. nov. and Bombilactobacillus thymidiniphilus sp. nov., four new lactic acid bacterial isolates from stingless bees Tetragonula carbonaria and Austroplebeia australis.</title>
        <authorList>
            <person name="Oliphant S.A."/>
            <person name="Watson-Haigh N.S."/>
            <person name="Sumby K.M."/>
            <person name="Gardner J."/>
            <person name="Groom S."/>
            <person name="Jiranek V."/>
        </authorList>
    </citation>
    <scope>NUCLEOTIDE SEQUENCE</scope>
    <source>
        <strain evidence="6">SG4_D2</strain>
    </source>
</reference>
<dbReference type="GO" id="GO:0046917">
    <property type="term" value="F:triphosphoribosyl-dephospho-CoA synthase activity"/>
    <property type="evidence" value="ECO:0007669"/>
    <property type="project" value="UniProtKB-EC"/>
</dbReference>
<dbReference type="Proteomes" id="UP000831495">
    <property type="component" value="Chromosome"/>
</dbReference>
<gene>
    <name evidence="5 6" type="primary">citG</name>
    <name evidence="6" type="ORF">MOO45_06985</name>
</gene>
<sequence>MAAQKLAQTAQTALLYEVIVWPKPGLVDPVDSGSHQDMDIFTFMNSAVSLLPYFQAAGQAGQTFAGTDLWELFQQLRQLGQDAEQTMFLATNQVNTHKGAIFSLGIAVGATAYYCQQHDFSVLGVQQVVRNMLKGLTKHDFNEQTTDFSQTLTAGQKQYRQYGMTGVRGEAEAGFPSVVQGSLPFLRRQTGYRQQRLLNTLMFLAAQTADSNLIKRAQSVAVLPWIKQQVEHFFALGGARSSAGQDFLTDLNQSFIQRNLSLGGCADLLILTIYFALLEGSL</sequence>
<keyword evidence="4 5" id="KW-0067">ATP-binding</keyword>
<comment type="similarity">
    <text evidence="5">Belongs to the CitG/MdcB family.</text>
</comment>
<comment type="catalytic activity">
    <reaction evidence="1 5">
        <text>3'-dephospho-CoA + ATP = 2'-(5''-triphospho-alpha-D-ribosyl)-3'-dephospho-CoA + adenine</text>
        <dbReference type="Rhea" id="RHEA:15117"/>
        <dbReference type="ChEBI" id="CHEBI:16708"/>
        <dbReference type="ChEBI" id="CHEBI:30616"/>
        <dbReference type="ChEBI" id="CHEBI:57328"/>
        <dbReference type="ChEBI" id="CHEBI:61378"/>
        <dbReference type="EC" id="2.4.2.52"/>
    </reaction>
</comment>
<accession>A0ABY4PAZ1</accession>
<proteinExistence type="inferred from homology"/>
<dbReference type="RefSeq" id="WP_249515189.1">
    <property type="nucleotide sequence ID" value="NZ_CP093366.1"/>
</dbReference>
<keyword evidence="3 5" id="KW-0547">Nucleotide-binding</keyword>
<dbReference type="EC" id="2.4.2.52" evidence="5"/>